<feature type="compositionally biased region" description="Polar residues" evidence="1">
    <location>
        <begin position="1"/>
        <end position="18"/>
    </location>
</feature>
<name>A0A9D2Y090_NOTFU</name>
<evidence type="ECO:0000313" key="3">
    <source>
        <dbReference type="Proteomes" id="UP000822369"/>
    </source>
</evidence>
<proteinExistence type="predicted"/>
<feature type="region of interest" description="Disordered" evidence="1">
    <location>
        <begin position="54"/>
        <end position="95"/>
    </location>
</feature>
<feature type="region of interest" description="Disordered" evidence="1">
    <location>
        <begin position="1"/>
        <end position="29"/>
    </location>
</feature>
<accession>A0A9D2Y090</accession>
<organism evidence="2 3">
    <name type="scientific">Nothobranchius furzeri</name>
    <name type="common">Turquoise killifish</name>
    <dbReference type="NCBI Taxonomy" id="105023"/>
    <lineage>
        <taxon>Eukaryota</taxon>
        <taxon>Metazoa</taxon>
        <taxon>Chordata</taxon>
        <taxon>Craniata</taxon>
        <taxon>Vertebrata</taxon>
        <taxon>Euteleostomi</taxon>
        <taxon>Actinopterygii</taxon>
        <taxon>Neopterygii</taxon>
        <taxon>Teleostei</taxon>
        <taxon>Neoteleostei</taxon>
        <taxon>Acanthomorphata</taxon>
        <taxon>Ovalentaria</taxon>
        <taxon>Atherinomorphae</taxon>
        <taxon>Cyprinodontiformes</taxon>
        <taxon>Nothobranchiidae</taxon>
        <taxon>Nothobranchius</taxon>
    </lineage>
</organism>
<dbReference type="OMA" id="EWQEVHS"/>
<feature type="compositionally biased region" description="Basic residues" evidence="1">
    <location>
        <begin position="178"/>
        <end position="190"/>
    </location>
</feature>
<dbReference type="OrthoDB" id="9940536at2759"/>
<gene>
    <name evidence="2" type="primary">stmnd1</name>
    <name evidence="2" type="ORF">G4P62_017399</name>
</gene>
<protein>
    <submittedName>
        <fullName evidence="2">Stathmin domain containing 1</fullName>
    </submittedName>
</protein>
<dbReference type="RefSeq" id="XP_015829334.3">
    <property type="nucleotide sequence ID" value="XM_015973848.3"/>
</dbReference>
<reference evidence="2" key="1">
    <citation type="submission" date="2020-03" db="EMBL/GenBank/DDBJ databases">
        <title>Intra-Species Differences in Population Size shape Life History and Genome Evolution.</title>
        <authorList>
            <person name="Willemsen D."/>
            <person name="Cui R."/>
            <person name="Valenzano D.R."/>
        </authorList>
    </citation>
    <scope>NUCLEOTIDE SEQUENCE</scope>
    <source>
        <strain evidence="2">GRZ</strain>
        <tissue evidence="2">Whole</tissue>
    </source>
</reference>
<dbReference type="GeneID" id="107394759"/>
<feature type="compositionally biased region" description="Basic and acidic residues" evidence="1">
    <location>
        <begin position="141"/>
        <end position="177"/>
    </location>
</feature>
<dbReference type="GO" id="GO:0031110">
    <property type="term" value="P:regulation of microtubule polymerization or depolymerization"/>
    <property type="evidence" value="ECO:0007669"/>
    <property type="project" value="InterPro"/>
</dbReference>
<dbReference type="Proteomes" id="UP000822369">
    <property type="component" value="Chromosome 12"/>
</dbReference>
<comment type="caution">
    <text evidence="2">The sequence shown here is derived from an EMBL/GenBank/DDBJ whole genome shotgun (WGS) entry which is preliminary data.</text>
</comment>
<feature type="compositionally biased region" description="Basic and acidic residues" evidence="1">
    <location>
        <begin position="263"/>
        <end position="272"/>
    </location>
</feature>
<dbReference type="KEGG" id="nfu:107394759"/>
<dbReference type="AlphaFoldDB" id="A0A9D2Y090"/>
<feature type="region of interest" description="Disordered" evidence="1">
    <location>
        <begin position="259"/>
        <end position="278"/>
    </location>
</feature>
<dbReference type="EMBL" id="JAAVVJ010000012">
    <property type="protein sequence ID" value="KAF7211183.1"/>
    <property type="molecule type" value="Genomic_DNA"/>
</dbReference>
<feature type="compositionally biased region" description="Basic and acidic residues" evidence="1">
    <location>
        <begin position="212"/>
        <end position="231"/>
    </location>
</feature>
<dbReference type="InterPro" id="IPR000956">
    <property type="entry name" value="Stathmin_fam"/>
</dbReference>
<dbReference type="PANTHER" id="PTHR10104">
    <property type="entry name" value="STATHMIN"/>
    <property type="match status" value="1"/>
</dbReference>
<evidence type="ECO:0000256" key="1">
    <source>
        <dbReference type="SAM" id="MobiDB-lite"/>
    </source>
</evidence>
<dbReference type="CTD" id="401236"/>
<feature type="region of interest" description="Disordered" evidence="1">
    <location>
        <begin position="127"/>
        <end position="241"/>
    </location>
</feature>
<sequence>MGCGSSSSTAVHPLTNGTKYEAGSKPCIRGDSAVSKVTTDSGVVMENRDIPVLPAAVPNELPPPSHECIEESEADTATPKAASTGENAVQERPKSSEILEELLSQGIIPMGESREKDGGASFSIMLKDTEGVTRRPPARLESLKTQKSESVHSREEIDERMRLVEERRKLLEDERRASLRTKSARVRRRAPVSPISEDEESSRSPLPQTPREATEGVEWVRETGAVGREEAGSVGEKVGIKEEEVTHVEELKAGGLLTASGELKNDSSFQHEDGEDTF</sequence>
<evidence type="ECO:0000313" key="2">
    <source>
        <dbReference type="EMBL" id="KAF7211183.1"/>
    </source>
</evidence>
<dbReference type="PANTHER" id="PTHR10104:SF20">
    <property type="entry name" value="STATHMIN DOMAIN-CONTAINING PROTEIN 1"/>
    <property type="match status" value="1"/>
</dbReference>